<dbReference type="EC" id="2.7.7.6" evidence="8"/>
<name>A0A248RA43_9MONI</name>
<dbReference type="PANTHER" id="PTHR20856">
    <property type="entry name" value="DNA-DIRECTED RNA POLYMERASE I SUBUNIT 2"/>
    <property type="match status" value="1"/>
</dbReference>
<dbReference type="Gene3D" id="2.30.150.10">
    <property type="entry name" value="DNA-directed RNA polymerase, beta subunit, external 1 domain"/>
    <property type="match status" value="1"/>
</dbReference>
<dbReference type="InterPro" id="IPR042107">
    <property type="entry name" value="DNA-dir_RNA_pol_bsu_ext_1_sf"/>
</dbReference>
<dbReference type="GO" id="GO:0003899">
    <property type="term" value="F:DNA-directed RNA polymerase activity"/>
    <property type="evidence" value="ECO:0007669"/>
    <property type="project" value="UniProtKB-UniRule"/>
</dbReference>
<dbReference type="InterPro" id="IPR010243">
    <property type="entry name" value="RNA_pol_bsu_bac"/>
</dbReference>
<feature type="region of interest" description="Disordered" evidence="11">
    <location>
        <begin position="736"/>
        <end position="756"/>
    </location>
</feature>
<dbReference type="HAMAP" id="MF_01321">
    <property type="entry name" value="RNApol_bact_RpoB"/>
    <property type="match status" value="1"/>
</dbReference>
<dbReference type="InterPro" id="IPR037033">
    <property type="entry name" value="DNA-dir_RNAP_su2_hyb_sf"/>
</dbReference>
<evidence type="ECO:0000256" key="7">
    <source>
        <dbReference type="ARBA" id="ARBA00048552"/>
    </source>
</evidence>
<dbReference type="CDD" id="cd00653">
    <property type="entry name" value="RNA_pol_B_RPB2"/>
    <property type="match status" value="1"/>
</dbReference>
<dbReference type="SUPFAM" id="SSF64484">
    <property type="entry name" value="beta and beta-prime subunits of DNA dependent RNA-polymerase"/>
    <property type="match status" value="1"/>
</dbReference>
<evidence type="ECO:0000256" key="5">
    <source>
        <dbReference type="ARBA" id="ARBA00022695"/>
    </source>
</evidence>
<protein>
    <recommendedName>
        <fullName evidence="8">DNA-directed RNA polymerase subunit beta</fullName>
        <ecNumber evidence="8">2.7.7.6</ecNumber>
    </recommendedName>
    <alternativeName>
        <fullName evidence="8">PEP</fullName>
    </alternativeName>
    <alternativeName>
        <fullName evidence="8">Plastid-encoded RNA polymerase subunit beta</fullName>
        <shortName evidence="8">RNA polymerase subunit beta</shortName>
    </alternativeName>
</protein>
<dbReference type="GO" id="GO:0006351">
    <property type="term" value="P:DNA-templated transcription"/>
    <property type="evidence" value="ECO:0007669"/>
    <property type="project" value="UniProtKB-UniRule"/>
</dbReference>
<dbReference type="InterPro" id="IPR007641">
    <property type="entry name" value="RNA_pol_Rpb2_7"/>
</dbReference>
<evidence type="ECO:0000259" key="12">
    <source>
        <dbReference type="Pfam" id="PF00562"/>
    </source>
</evidence>
<comment type="subcellular location">
    <subcellularLocation>
        <location evidence="8">Plastid</location>
        <location evidence="8">Chloroplast</location>
    </subcellularLocation>
</comment>
<comment type="subunit">
    <text evidence="8 10">In plastids the minimal PEP RNA polymerase catalytic core is composed of four subunits: alpha, beta, beta', and beta''. When a (nuclear-encoded) sigma factor is associated with the core the holoenzyme is formed, which can initiate transcription.</text>
</comment>
<evidence type="ECO:0000256" key="4">
    <source>
        <dbReference type="ARBA" id="ARBA00022679"/>
    </source>
</evidence>
<dbReference type="InterPro" id="IPR007645">
    <property type="entry name" value="RNA_pol_Rpb2_3"/>
</dbReference>
<dbReference type="AlphaFoldDB" id="A0A248RA43"/>
<dbReference type="GO" id="GO:0000428">
    <property type="term" value="C:DNA-directed RNA polymerase complex"/>
    <property type="evidence" value="ECO:0007669"/>
    <property type="project" value="UniProtKB-KW"/>
</dbReference>
<keyword evidence="3 8" id="KW-0240">DNA-directed RNA polymerase</keyword>
<dbReference type="EMBL" id="KY427336">
    <property type="protein sequence ID" value="ASU94301.1"/>
    <property type="molecule type" value="Genomic_DNA"/>
</dbReference>
<evidence type="ECO:0000256" key="1">
    <source>
        <dbReference type="ARBA" id="ARBA00004026"/>
    </source>
</evidence>
<keyword evidence="16" id="KW-0150">Chloroplast</keyword>
<feature type="domain" description="RNA polymerase Rpb2" evidence="13">
    <location>
        <begin position="982"/>
        <end position="1055"/>
    </location>
</feature>
<feature type="domain" description="RNA polymerase Rpb2" evidence="15">
    <location>
        <begin position="368"/>
        <end position="436"/>
    </location>
</feature>
<keyword evidence="5 8" id="KW-0548">Nucleotidyltransferase</keyword>
<evidence type="ECO:0000256" key="11">
    <source>
        <dbReference type="SAM" id="MobiDB-lite"/>
    </source>
</evidence>
<dbReference type="Pfam" id="PF04565">
    <property type="entry name" value="RNA_pol_Rpb2_3"/>
    <property type="match status" value="1"/>
</dbReference>
<evidence type="ECO:0000256" key="3">
    <source>
        <dbReference type="ARBA" id="ARBA00022478"/>
    </source>
</evidence>
<accession>A0A248RA43</accession>
<dbReference type="Gene3D" id="3.90.1800.10">
    <property type="entry name" value="RNA polymerase alpha subunit dimerisation domain"/>
    <property type="match status" value="1"/>
</dbReference>
<dbReference type="Gene3D" id="2.40.50.150">
    <property type="match status" value="1"/>
</dbReference>
<dbReference type="RefSeq" id="YP_009425627.1">
    <property type="nucleotide sequence ID" value="NC_035842.1"/>
</dbReference>
<evidence type="ECO:0000259" key="15">
    <source>
        <dbReference type="Pfam" id="PF04565"/>
    </source>
</evidence>
<dbReference type="Gene3D" id="3.90.1100.10">
    <property type="match status" value="1"/>
</dbReference>
<dbReference type="GO" id="GO:0032549">
    <property type="term" value="F:ribonucleoside binding"/>
    <property type="evidence" value="ECO:0007669"/>
    <property type="project" value="InterPro"/>
</dbReference>
<comment type="function">
    <text evidence="1 8 10">DNA-dependent RNA polymerase catalyzes the transcription of DNA into RNA using the four ribonucleoside triphosphates as substrates.</text>
</comment>
<dbReference type="GO" id="GO:0009507">
    <property type="term" value="C:chloroplast"/>
    <property type="evidence" value="ECO:0007669"/>
    <property type="project" value="UniProtKB-SubCell"/>
</dbReference>
<dbReference type="GO" id="GO:0003677">
    <property type="term" value="F:DNA binding"/>
    <property type="evidence" value="ECO:0007669"/>
    <property type="project" value="UniProtKB-UniRule"/>
</dbReference>
<dbReference type="InterPro" id="IPR014724">
    <property type="entry name" value="RNA_pol_RPB2_OB-fold"/>
</dbReference>
<dbReference type="InterPro" id="IPR037034">
    <property type="entry name" value="RNA_pol_Rpb2_2_sf"/>
</dbReference>
<dbReference type="Pfam" id="PF04560">
    <property type="entry name" value="RNA_pol_Rpb2_7"/>
    <property type="match status" value="1"/>
</dbReference>
<gene>
    <name evidence="8 16" type="primary">rpoB</name>
</gene>
<reference evidence="16" key="1">
    <citation type="journal article" date="2017" name="Genome Biol. Evol.">
        <title>Plastid Phylogenomics Resolve Deep Relationships among Eupolypod II Ferns with Rapid Radiation and Rate Heterogeneity.</title>
        <authorList>
            <person name="Wei R."/>
            <person name="Yan Y.-H."/>
            <person name="Harris A.J."/>
            <person name="Kang J.-S."/>
            <person name="Shen H."/>
            <person name="Xiang Q.-P."/>
            <person name="Zhang X.-C."/>
        </authorList>
    </citation>
    <scope>NUCLEOTIDE SEQUENCE</scope>
</reference>
<organism evidence="16">
    <name type="scientific">Christella appendiculata</name>
    <dbReference type="NCBI Taxonomy" id="2023766"/>
    <lineage>
        <taxon>Eukaryota</taxon>
        <taxon>Viridiplantae</taxon>
        <taxon>Streptophyta</taxon>
        <taxon>Embryophyta</taxon>
        <taxon>Tracheophyta</taxon>
        <taxon>Polypodiopsida</taxon>
        <taxon>Polypodiidae</taxon>
        <taxon>Polypodiales</taxon>
        <taxon>Aspleniineae</taxon>
        <taxon>Thelypteridaceae</taxon>
        <taxon>Thelypteridoideae</taxon>
        <taxon>Christella</taxon>
    </lineage>
</organism>
<dbReference type="PROSITE" id="PS01166">
    <property type="entry name" value="RNA_POL_BETA"/>
    <property type="match status" value="1"/>
</dbReference>
<geneLocation type="chloroplast" evidence="16"/>
<evidence type="ECO:0000259" key="14">
    <source>
        <dbReference type="Pfam" id="PF04561"/>
    </source>
</evidence>
<dbReference type="Gene3D" id="2.40.50.100">
    <property type="match status" value="1"/>
</dbReference>
<dbReference type="Gene3D" id="3.90.1110.10">
    <property type="entry name" value="RNA polymerase Rpb2, domain 2"/>
    <property type="match status" value="1"/>
</dbReference>
<dbReference type="Pfam" id="PF00562">
    <property type="entry name" value="RNA_pol_Rpb2_6"/>
    <property type="match status" value="1"/>
</dbReference>
<comment type="catalytic activity">
    <reaction evidence="7 8 10">
        <text>RNA(n) + a ribonucleoside 5'-triphosphate = RNA(n+1) + diphosphate</text>
        <dbReference type="Rhea" id="RHEA:21248"/>
        <dbReference type="Rhea" id="RHEA-COMP:14527"/>
        <dbReference type="Rhea" id="RHEA-COMP:17342"/>
        <dbReference type="ChEBI" id="CHEBI:33019"/>
        <dbReference type="ChEBI" id="CHEBI:61557"/>
        <dbReference type="ChEBI" id="CHEBI:140395"/>
        <dbReference type="EC" id="2.7.7.6"/>
    </reaction>
</comment>
<feature type="domain" description="RNA polymerase Rpb2" evidence="14">
    <location>
        <begin position="120"/>
        <end position="307"/>
    </location>
</feature>
<comment type="similarity">
    <text evidence="2 8 9">Belongs to the RNA polymerase beta chain family.</text>
</comment>
<dbReference type="Pfam" id="PF04561">
    <property type="entry name" value="RNA_pol_Rpb2_2"/>
    <property type="match status" value="1"/>
</dbReference>
<sequence>MPVLPELAQIQFEGFNRFVHERLLEELENFPKIEDTDKEVEFRSISERYQLTQPSVEERDAAYQCVTYSSDPYVPVQLSRSEDRVIQEEDVRPGSIPWMNSKGTFIINGVARVLVNQILRSPGIYYNRESDQKGVSTYTSTVIPDRGGRFKSEMDRKQKIWVRISKKKKISISILLIAMGLSKKDILKNVRYPKIFSNMLRKQGGAVESSEDATAELYKHPYSATDADISFSESIFKELQKRFPQHRCELGRVGRRNLNTKLTLDVPETEHFLIPQDVLAAADHSIEISYGIGDLDDIDHLKNRRVRSVADSPQEQLKLAPNRLENSIRQNLSRAVKRKRAITPRGLVTPAPVIATFKEFSGSHPLSQFLDQTNPLSEMVHKRRLSSVGPGGLTRRTASFQARDIHFSHYGRICPIETSEGMNAGLISSLAIQAEVSNSGSLQSPYLEMSESSEKEQLIDPSPTEDDCYRIATENSLISQWRTRGRELIPVRYQQEFLSILWEQVDFRSIHPLHYFSIGASLIPFIEHNDANCALTGSTMQRQAVPLVNPERCFVGTGLESQIASDSGSVVVSGREGQIRYIGGDTIELSSIHEAAINDAVSRVISSKLKIYERSNSNTCIHQKSTVLAGELPKRGELIADGAATARGESALGRNILVAYMPWEGYNFEDAVLISERPIYEDISTSFHIERHEVEVCVTNQGPERVTKQIPQLDSHTLRHLDENGLAESGSWVEAGDALVGKPTPQEGTDSSRAPEGRSLQAIFGIQLVNARESCLKVPIGGRGRVTDVRWVYPEDDTSNDSEVIHIYILQKRKIQVGDKVAGRHGNKGIVSKILPRQDMPYLQDGTPVDMILSPLGVPSRMNVGQIFECLLGLAGEFSETHYRIVPFDERYEREASRKLVFSEPCKASANTRNPWLFEPDHPGKSRLIDGRTGDPFAQPITTGKAYMMKLIHQVDDKIHARSSGPYALVTQQPLKGRSRRGGQRVGEMEVRALEGFGVSYTSQEMLTTKSDHIQARYKVPSAIMTGKPVCKPNTVPESFRLLVRELRCMGLNLEHNFIIEEGLERESENI</sequence>
<dbReference type="InterPro" id="IPR007121">
    <property type="entry name" value="RNA_pol_bsu_CS"/>
</dbReference>
<evidence type="ECO:0000259" key="13">
    <source>
        <dbReference type="Pfam" id="PF04560"/>
    </source>
</evidence>
<dbReference type="InterPro" id="IPR007120">
    <property type="entry name" value="DNA-dir_RNAP_su2_dom"/>
</dbReference>
<evidence type="ECO:0000256" key="10">
    <source>
        <dbReference type="RuleBase" id="RU363031"/>
    </source>
</evidence>
<evidence type="ECO:0000256" key="2">
    <source>
        <dbReference type="ARBA" id="ARBA00006835"/>
    </source>
</evidence>
<feature type="domain" description="DNA-directed RNA polymerase subunit 2 hybrid-binding" evidence="12">
    <location>
        <begin position="606"/>
        <end position="980"/>
    </location>
</feature>
<evidence type="ECO:0000256" key="9">
    <source>
        <dbReference type="RuleBase" id="RU000434"/>
    </source>
</evidence>
<dbReference type="GeneID" id="33946390"/>
<evidence type="ECO:0000256" key="8">
    <source>
        <dbReference type="HAMAP-Rule" id="MF_01321"/>
    </source>
</evidence>
<dbReference type="Gene3D" id="2.40.270.10">
    <property type="entry name" value="DNA-directed RNA polymerase, subunit 2, domain 6"/>
    <property type="match status" value="1"/>
</dbReference>
<evidence type="ECO:0000256" key="6">
    <source>
        <dbReference type="ARBA" id="ARBA00023163"/>
    </source>
</evidence>
<keyword evidence="16" id="KW-0934">Plastid</keyword>
<proteinExistence type="inferred from homology"/>
<keyword evidence="6 8" id="KW-0804">Transcription</keyword>
<evidence type="ECO:0000313" key="16">
    <source>
        <dbReference type="EMBL" id="ASU94301.1"/>
    </source>
</evidence>
<dbReference type="InterPro" id="IPR007642">
    <property type="entry name" value="RNA_pol_Rpb2_2"/>
</dbReference>
<dbReference type="InterPro" id="IPR015712">
    <property type="entry name" value="DNA-dir_RNA_pol_su2"/>
</dbReference>
<keyword evidence="4 8" id="KW-0808">Transferase</keyword>
<dbReference type="NCBIfam" id="NF001616">
    <property type="entry name" value="PRK00405.1"/>
    <property type="match status" value="1"/>
</dbReference>